<dbReference type="SUPFAM" id="SSF51445">
    <property type="entry name" value="(Trans)glycosidases"/>
    <property type="match status" value="1"/>
</dbReference>
<protein>
    <submittedName>
        <fullName evidence="1">Unannotated protein</fullName>
    </submittedName>
</protein>
<sequence>MRSFAPSYVKLLRAAYKAVKAADPKSRVITAGLPNYSWSDLEKLFKAGMKGDGYFDAVAVHPFTGKPSGSVKILENVRAVMNRHGASRKAIWVSEISWPSAKGHVKNGAGWITTRSGEATRVTQAYRALAASSRRLRLEKVFWYTWVTTDRNSPNAFDYAGLRSVHSDGSFFDKPALAAYRNVARSLTR</sequence>
<reference evidence="1" key="1">
    <citation type="submission" date="2020-05" db="EMBL/GenBank/DDBJ databases">
        <authorList>
            <person name="Chiriac C."/>
            <person name="Salcher M."/>
            <person name="Ghai R."/>
            <person name="Kavagutti S V."/>
        </authorList>
    </citation>
    <scope>NUCLEOTIDE SEQUENCE</scope>
</reference>
<dbReference type="AlphaFoldDB" id="A0A6J5ZXU1"/>
<dbReference type="PANTHER" id="PTHR12631:SF10">
    <property type="entry name" value="BETA-XYLOSIDASE-LIKE PROTEIN-RELATED"/>
    <property type="match status" value="1"/>
</dbReference>
<dbReference type="InterPro" id="IPR051923">
    <property type="entry name" value="Glycosyl_Hydrolase_39"/>
</dbReference>
<dbReference type="InterPro" id="IPR017853">
    <property type="entry name" value="GH"/>
</dbReference>
<dbReference type="GO" id="GO:0004553">
    <property type="term" value="F:hydrolase activity, hydrolyzing O-glycosyl compounds"/>
    <property type="evidence" value="ECO:0007669"/>
    <property type="project" value="TreeGrafter"/>
</dbReference>
<name>A0A6J5ZXU1_9ZZZZ</name>
<dbReference type="Gene3D" id="3.20.20.80">
    <property type="entry name" value="Glycosidases"/>
    <property type="match status" value="1"/>
</dbReference>
<proteinExistence type="predicted"/>
<accession>A0A6J5ZXU1</accession>
<evidence type="ECO:0000313" key="1">
    <source>
        <dbReference type="EMBL" id="CAB4346019.1"/>
    </source>
</evidence>
<gene>
    <name evidence="1" type="ORF">UFOPK3547_01221</name>
</gene>
<dbReference type="PANTHER" id="PTHR12631">
    <property type="entry name" value="ALPHA-L-IDURONIDASE"/>
    <property type="match status" value="1"/>
</dbReference>
<organism evidence="1">
    <name type="scientific">freshwater metagenome</name>
    <dbReference type="NCBI Taxonomy" id="449393"/>
    <lineage>
        <taxon>unclassified sequences</taxon>
        <taxon>metagenomes</taxon>
        <taxon>ecological metagenomes</taxon>
    </lineage>
</organism>
<dbReference type="EMBL" id="CAESAN010000108">
    <property type="protein sequence ID" value="CAB4346019.1"/>
    <property type="molecule type" value="Genomic_DNA"/>
</dbReference>